<sequence length="78" mass="8256">MADDKADAKTEEQSADTPAEAAGGANDDVKRKFREALDRKRGVKTDSVDVGPDDHPKVHGGAHGPAAQQRTFQRKSGG</sequence>
<feature type="compositionally biased region" description="Basic and acidic residues" evidence="1">
    <location>
        <begin position="1"/>
        <end position="12"/>
    </location>
</feature>
<dbReference type="Pfam" id="PF17227">
    <property type="entry name" value="DUF5302"/>
    <property type="match status" value="1"/>
</dbReference>
<comment type="caution">
    <text evidence="2">The sequence shown here is derived from an EMBL/GenBank/DDBJ whole genome shotgun (WGS) entry which is preliminary data.</text>
</comment>
<feature type="region of interest" description="Disordered" evidence="1">
    <location>
        <begin position="1"/>
        <end position="78"/>
    </location>
</feature>
<evidence type="ECO:0000313" key="3">
    <source>
        <dbReference type="Proteomes" id="UP001551482"/>
    </source>
</evidence>
<reference evidence="2 3" key="1">
    <citation type="submission" date="2024-06" db="EMBL/GenBank/DDBJ databases">
        <title>The Natural Products Discovery Center: Release of the First 8490 Sequenced Strains for Exploring Actinobacteria Biosynthetic Diversity.</title>
        <authorList>
            <person name="Kalkreuter E."/>
            <person name="Kautsar S.A."/>
            <person name="Yang D."/>
            <person name="Bader C.D."/>
            <person name="Teijaro C.N."/>
            <person name="Fluegel L."/>
            <person name="Davis C.M."/>
            <person name="Simpson J.R."/>
            <person name="Lauterbach L."/>
            <person name="Steele A.D."/>
            <person name="Gui C."/>
            <person name="Meng S."/>
            <person name="Li G."/>
            <person name="Viehrig K."/>
            <person name="Ye F."/>
            <person name="Su P."/>
            <person name="Kiefer A.F."/>
            <person name="Nichols A."/>
            <person name="Cepeda A.J."/>
            <person name="Yan W."/>
            <person name="Fan B."/>
            <person name="Jiang Y."/>
            <person name="Adhikari A."/>
            <person name="Zheng C.-J."/>
            <person name="Schuster L."/>
            <person name="Cowan T.M."/>
            <person name="Smanski M.J."/>
            <person name="Chevrette M.G."/>
            <person name="De Carvalho L.P.S."/>
            <person name="Shen B."/>
        </authorList>
    </citation>
    <scope>NUCLEOTIDE SEQUENCE [LARGE SCALE GENOMIC DNA]</scope>
    <source>
        <strain evidence="2 3">NPDC048946</strain>
    </source>
</reference>
<dbReference type="EMBL" id="JBEZFP010000029">
    <property type="protein sequence ID" value="MEU8134592.1"/>
    <property type="molecule type" value="Genomic_DNA"/>
</dbReference>
<proteinExistence type="predicted"/>
<evidence type="ECO:0000256" key="1">
    <source>
        <dbReference type="SAM" id="MobiDB-lite"/>
    </source>
</evidence>
<dbReference type="Proteomes" id="UP001551482">
    <property type="component" value="Unassembled WGS sequence"/>
</dbReference>
<organism evidence="2 3">
    <name type="scientific">Streptodolium elevatio</name>
    <dbReference type="NCBI Taxonomy" id="3157996"/>
    <lineage>
        <taxon>Bacteria</taxon>
        <taxon>Bacillati</taxon>
        <taxon>Actinomycetota</taxon>
        <taxon>Actinomycetes</taxon>
        <taxon>Kitasatosporales</taxon>
        <taxon>Streptomycetaceae</taxon>
        <taxon>Streptodolium</taxon>
    </lineage>
</organism>
<dbReference type="InterPro" id="IPR035172">
    <property type="entry name" value="DUF5302"/>
</dbReference>
<evidence type="ECO:0000313" key="2">
    <source>
        <dbReference type="EMBL" id="MEU8134592.1"/>
    </source>
</evidence>
<gene>
    <name evidence="2" type="ORF">AB0C36_13885</name>
</gene>
<feature type="compositionally biased region" description="Basic and acidic residues" evidence="1">
    <location>
        <begin position="27"/>
        <end position="57"/>
    </location>
</feature>
<keyword evidence="3" id="KW-1185">Reference proteome</keyword>
<name>A0ABV3DGN5_9ACTN</name>
<protein>
    <submittedName>
        <fullName evidence="2">DUF5302 domain-containing protein</fullName>
    </submittedName>
</protein>
<dbReference type="RefSeq" id="WP_358353376.1">
    <property type="nucleotide sequence ID" value="NZ_JBEZFP010000029.1"/>
</dbReference>
<accession>A0ABV3DGN5</accession>